<evidence type="ECO:0000259" key="7">
    <source>
        <dbReference type="Pfam" id="PF04138"/>
    </source>
</evidence>
<dbReference type="InterPro" id="IPR051401">
    <property type="entry name" value="GtrA_CellWall_Glycosyl"/>
</dbReference>
<comment type="similarity">
    <text evidence="2">Belongs to the GtrA family.</text>
</comment>
<keyword evidence="3 6" id="KW-0812">Transmembrane</keyword>
<comment type="subcellular location">
    <subcellularLocation>
        <location evidence="1">Membrane</location>
        <topology evidence="1">Multi-pass membrane protein</topology>
    </subcellularLocation>
</comment>
<dbReference type="PANTHER" id="PTHR38459:SF1">
    <property type="entry name" value="PROPHAGE BACTOPRENOL-LINKED GLUCOSE TRANSLOCASE HOMOLOG"/>
    <property type="match status" value="1"/>
</dbReference>
<keyword evidence="9" id="KW-1185">Reference proteome</keyword>
<feature type="domain" description="GtrA/DPMS transmembrane" evidence="7">
    <location>
        <begin position="16"/>
        <end position="131"/>
    </location>
</feature>
<name>A0ABN6UP69_9GAMM</name>
<gene>
    <name evidence="8" type="ORF">LA521A_34010</name>
</gene>
<keyword evidence="5 6" id="KW-0472">Membrane</keyword>
<evidence type="ECO:0000256" key="1">
    <source>
        <dbReference type="ARBA" id="ARBA00004141"/>
    </source>
</evidence>
<evidence type="ECO:0000313" key="8">
    <source>
        <dbReference type="EMBL" id="BDU18200.1"/>
    </source>
</evidence>
<feature type="transmembrane region" description="Helical" evidence="6">
    <location>
        <begin position="109"/>
        <end position="131"/>
    </location>
</feature>
<protein>
    <submittedName>
        <fullName evidence="8">GtrA family protein</fullName>
    </submittedName>
</protein>
<evidence type="ECO:0000256" key="4">
    <source>
        <dbReference type="ARBA" id="ARBA00022989"/>
    </source>
</evidence>
<sequence>MRRRPNHSSLARHGSRYIAVGAVQLLVDWAVFVALSAAGVLVEPANIVGRISGAAIGFWANGRFTFASDDTALGGRQFARFAVMWLATTAISTWAVGHIDDTVGLKWAWLAKPAIDVAVSAIGFVLSRHWVYRR</sequence>
<feature type="transmembrane region" description="Helical" evidence="6">
    <location>
        <begin position="78"/>
        <end position="97"/>
    </location>
</feature>
<evidence type="ECO:0000256" key="6">
    <source>
        <dbReference type="SAM" id="Phobius"/>
    </source>
</evidence>
<evidence type="ECO:0000256" key="2">
    <source>
        <dbReference type="ARBA" id="ARBA00009399"/>
    </source>
</evidence>
<dbReference type="InterPro" id="IPR007267">
    <property type="entry name" value="GtrA_DPMS_TM"/>
</dbReference>
<dbReference type="PANTHER" id="PTHR38459">
    <property type="entry name" value="PROPHAGE BACTOPRENOL-LINKED GLUCOSE TRANSLOCASE HOMOLOG"/>
    <property type="match status" value="1"/>
</dbReference>
<dbReference type="EMBL" id="AP027041">
    <property type="protein sequence ID" value="BDU18200.1"/>
    <property type="molecule type" value="Genomic_DNA"/>
</dbReference>
<keyword evidence="4 6" id="KW-1133">Transmembrane helix</keyword>
<dbReference type="Proteomes" id="UP001317822">
    <property type="component" value="Chromosome"/>
</dbReference>
<evidence type="ECO:0000313" key="9">
    <source>
        <dbReference type="Proteomes" id="UP001317822"/>
    </source>
</evidence>
<dbReference type="Pfam" id="PF04138">
    <property type="entry name" value="GtrA_DPMS_TM"/>
    <property type="match status" value="1"/>
</dbReference>
<proteinExistence type="inferred from homology"/>
<dbReference type="RefSeq" id="WP_281780074.1">
    <property type="nucleotide sequence ID" value="NZ_AP027041.1"/>
</dbReference>
<organism evidence="8 9">
    <name type="scientific">Lysobacter auxotrophicus</name>
    <dbReference type="NCBI Taxonomy" id="2992573"/>
    <lineage>
        <taxon>Bacteria</taxon>
        <taxon>Pseudomonadati</taxon>
        <taxon>Pseudomonadota</taxon>
        <taxon>Gammaproteobacteria</taxon>
        <taxon>Lysobacterales</taxon>
        <taxon>Lysobacteraceae</taxon>
        <taxon>Lysobacter</taxon>
    </lineage>
</organism>
<accession>A0ABN6UP69</accession>
<reference evidence="8 9" key="1">
    <citation type="journal article" date="2023" name="Int. J. Syst. Evol. Microbiol.">
        <title>Physiological and genomic analyses of cobalamin (vitamin B12)-auxotrophy of Lysobacter auxotrophicus sp. nov., a methionine-auxotrophic chitinolytic bacterium isolated from chitin-treated soil.</title>
        <authorList>
            <person name="Saito A."/>
            <person name="Dohra H."/>
            <person name="Hamada M."/>
            <person name="Moriuchi R."/>
            <person name="Kotsuchibashi Y."/>
            <person name="Mori K."/>
        </authorList>
    </citation>
    <scope>NUCLEOTIDE SEQUENCE [LARGE SCALE GENOMIC DNA]</scope>
    <source>
        <strain evidence="8 9">5-21a</strain>
    </source>
</reference>
<evidence type="ECO:0000256" key="3">
    <source>
        <dbReference type="ARBA" id="ARBA00022692"/>
    </source>
</evidence>
<evidence type="ECO:0000256" key="5">
    <source>
        <dbReference type="ARBA" id="ARBA00023136"/>
    </source>
</evidence>
<feature type="transmembrane region" description="Helical" evidence="6">
    <location>
        <begin position="47"/>
        <end position="66"/>
    </location>
</feature>
<feature type="transmembrane region" description="Helical" evidence="6">
    <location>
        <begin position="20"/>
        <end position="41"/>
    </location>
</feature>